<evidence type="ECO:0000313" key="2">
    <source>
        <dbReference type="Proteomes" id="UP000834106"/>
    </source>
</evidence>
<evidence type="ECO:0000313" key="1">
    <source>
        <dbReference type="EMBL" id="CAI9765055.1"/>
    </source>
</evidence>
<dbReference type="EMBL" id="OU503042">
    <property type="protein sequence ID" value="CAI9765055.1"/>
    <property type="molecule type" value="Genomic_DNA"/>
</dbReference>
<dbReference type="AlphaFoldDB" id="A0AAD2DVT0"/>
<gene>
    <name evidence="1" type="ORF">FPE_LOCUS12485</name>
</gene>
<sequence>MRSVIHVNFKDDDWHCLFVMRFRMKKVLMDQRKTVDQCICICSVYALNLDEKLLYFSTLIKLCVRCLSNEPSERPSVEDEIWNLQLQLKSRLHRTKIPTEIQSPIQGI</sequence>
<name>A0AAD2DVT0_9LAMI</name>
<proteinExistence type="predicted"/>
<keyword evidence="2" id="KW-1185">Reference proteome</keyword>
<organism evidence="1 2">
    <name type="scientific">Fraxinus pennsylvanica</name>
    <dbReference type="NCBI Taxonomy" id="56036"/>
    <lineage>
        <taxon>Eukaryota</taxon>
        <taxon>Viridiplantae</taxon>
        <taxon>Streptophyta</taxon>
        <taxon>Embryophyta</taxon>
        <taxon>Tracheophyta</taxon>
        <taxon>Spermatophyta</taxon>
        <taxon>Magnoliopsida</taxon>
        <taxon>eudicotyledons</taxon>
        <taxon>Gunneridae</taxon>
        <taxon>Pentapetalae</taxon>
        <taxon>asterids</taxon>
        <taxon>lamiids</taxon>
        <taxon>Lamiales</taxon>
        <taxon>Oleaceae</taxon>
        <taxon>Oleeae</taxon>
        <taxon>Fraxinus</taxon>
    </lineage>
</organism>
<accession>A0AAD2DVT0</accession>
<protein>
    <submittedName>
        <fullName evidence="1">Uncharacterized protein</fullName>
    </submittedName>
</protein>
<dbReference type="Proteomes" id="UP000834106">
    <property type="component" value="Chromosome 7"/>
</dbReference>
<reference evidence="1" key="1">
    <citation type="submission" date="2023-05" db="EMBL/GenBank/DDBJ databases">
        <authorList>
            <person name="Huff M."/>
        </authorList>
    </citation>
    <scope>NUCLEOTIDE SEQUENCE</scope>
</reference>